<sequence>MDRETRGADGARTCETRYFATSLDPAVVTAAALLRLVRGHWSVENSLHFEKDRWWDEDRHVCRRPGLAERFTTLLSAAVSVLRVLNPGGKGEPLKAQADALNWDIERAINLMTR</sequence>
<dbReference type="EMBL" id="CP036273">
    <property type="protein sequence ID" value="QDU18961.1"/>
    <property type="molecule type" value="Genomic_DNA"/>
</dbReference>
<evidence type="ECO:0000313" key="1">
    <source>
        <dbReference type="EMBL" id="QDU18961.1"/>
    </source>
</evidence>
<gene>
    <name evidence="1" type="ORF">ETAA1_08610</name>
    <name evidence="2" type="ORF">ETAA1_39980</name>
    <name evidence="3" type="ORF">ETAA1_59460</name>
</gene>
<reference evidence="2 4" key="1">
    <citation type="submission" date="2019-02" db="EMBL/GenBank/DDBJ databases">
        <title>Deep-cultivation of Planctomycetes and their phenomic and genomic characterization uncovers novel biology.</title>
        <authorList>
            <person name="Wiegand S."/>
            <person name="Jogler M."/>
            <person name="Boedeker C."/>
            <person name="Pinto D."/>
            <person name="Vollmers J."/>
            <person name="Rivas-Marin E."/>
            <person name="Kohn T."/>
            <person name="Peeters S.H."/>
            <person name="Heuer A."/>
            <person name="Rast P."/>
            <person name="Oberbeckmann S."/>
            <person name="Bunk B."/>
            <person name="Jeske O."/>
            <person name="Meyerdierks A."/>
            <person name="Storesund J.E."/>
            <person name="Kallscheuer N."/>
            <person name="Luecker S."/>
            <person name="Lage O.M."/>
            <person name="Pohl T."/>
            <person name="Merkel B.J."/>
            <person name="Hornburger P."/>
            <person name="Mueller R.-W."/>
            <person name="Bruemmer F."/>
            <person name="Labrenz M."/>
            <person name="Spormann A.M."/>
            <person name="Op den Camp H."/>
            <person name="Overmann J."/>
            <person name="Amann R."/>
            <person name="Jetten M.S.M."/>
            <person name="Mascher T."/>
            <person name="Medema M.H."/>
            <person name="Devos D.P."/>
            <person name="Kaster A.-K."/>
            <person name="Ovreas L."/>
            <person name="Rohde M."/>
            <person name="Galperin M.Y."/>
            <person name="Jogler C."/>
        </authorList>
    </citation>
    <scope>NUCLEOTIDE SEQUENCE [LARGE SCALE GENOMIC DNA]</scope>
    <source>
        <strain evidence="2 4">ETA_A1</strain>
    </source>
</reference>
<evidence type="ECO:0000313" key="2">
    <source>
        <dbReference type="EMBL" id="QDU22023.1"/>
    </source>
</evidence>
<dbReference type="KEGG" id="uli:ETAA1_39980"/>
<dbReference type="RefSeq" id="WP_145234610.1">
    <property type="nucleotide sequence ID" value="NZ_CP036273.1"/>
</dbReference>
<name>A0A517XWY9_9BACT</name>
<dbReference type="Proteomes" id="UP000319576">
    <property type="component" value="Chromosome"/>
</dbReference>
<evidence type="ECO:0000313" key="4">
    <source>
        <dbReference type="Proteomes" id="UP000319576"/>
    </source>
</evidence>
<dbReference type="EMBL" id="CP036273">
    <property type="protein sequence ID" value="QDU22023.1"/>
    <property type="molecule type" value="Genomic_DNA"/>
</dbReference>
<dbReference type="KEGG" id="uli:ETAA1_08610"/>
<evidence type="ECO:0000313" key="3">
    <source>
        <dbReference type="EMBL" id="QDU23935.1"/>
    </source>
</evidence>
<dbReference type="KEGG" id="uli:ETAA1_59460"/>
<keyword evidence="4" id="KW-1185">Reference proteome</keyword>
<dbReference type="AlphaFoldDB" id="A0A517XWY9"/>
<organism evidence="2 4">
    <name type="scientific">Urbifossiella limnaea</name>
    <dbReference type="NCBI Taxonomy" id="2528023"/>
    <lineage>
        <taxon>Bacteria</taxon>
        <taxon>Pseudomonadati</taxon>
        <taxon>Planctomycetota</taxon>
        <taxon>Planctomycetia</taxon>
        <taxon>Gemmatales</taxon>
        <taxon>Gemmataceae</taxon>
        <taxon>Urbifossiella</taxon>
    </lineage>
</organism>
<proteinExistence type="predicted"/>
<dbReference type="OrthoDB" id="9815086at2"/>
<dbReference type="EMBL" id="CP036273">
    <property type="protein sequence ID" value="QDU23935.1"/>
    <property type="molecule type" value="Genomic_DNA"/>
</dbReference>
<protein>
    <submittedName>
        <fullName evidence="2">Uncharacterized protein</fullName>
    </submittedName>
</protein>
<accession>A0A517XWY9</accession>